<accession>F4PM61</accession>
<dbReference type="Pfam" id="PF06999">
    <property type="entry name" value="Suc_Fer-like"/>
    <property type="match status" value="1"/>
</dbReference>
<dbReference type="InterPro" id="IPR036249">
    <property type="entry name" value="Thioredoxin-like_sf"/>
</dbReference>
<dbReference type="AlphaFoldDB" id="F4PM61"/>
<feature type="region of interest" description="Disordered" evidence="1">
    <location>
        <begin position="95"/>
        <end position="158"/>
    </location>
</feature>
<proteinExistence type="predicted"/>
<sequence>MINTLLKRTNNNNLLSVSVGIIRNQSTTSNQGQSFKYNQIHRQHNPSSNWYKSYTPIFQANKFQQQQQQQGLSAAIATVVVKWFLYQSAAAFSTTSPNQKKAINEQKTAASSNDNTTSVAPDVNNNNNNNNNQATTSTTSATTTTTTSKVEEKKQPSFEIGDIEDMNKKCGFCRPEMVAPDKSPVAHSIHEYGRHYFICAGFPAVDFPAKFFTASEALEQIGAAIKSHDRDQLVPSIFNGCDASSSSSSDTGIDLLVFPENIRLVGMNQDRLERVLDFFSKNKAINDQFPQDVKIESFNEKFIFVCAHKLKDERCGYCGPILVDQLKEEIKERGLSKEIQVYGTSHVGGHKFAGNVLVFPPGHWYGYVTPSDVSEIIDSAVASTRVSRLLRGTMGEPVLKEKKKERH</sequence>
<dbReference type="InterPro" id="IPR009737">
    <property type="entry name" value="Aim32/Apd1-like"/>
</dbReference>
<dbReference type="OMA" id="GYCGPIL"/>
<dbReference type="OrthoDB" id="10253744at2759"/>
<dbReference type="CDD" id="cd03062">
    <property type="entry name" value="TRX_Fd_Sucrase"/>
    <property type="match status" value="1"/>
</dbReference>
<name>F4PM61_CACFS</name>
<gene>
    <name evidence="2" type="ORF">DFA_05694</name>
</gene>
<dbReference type="PANTHER" id="PTHR31902:SF14">
    <property type="entry name" value="ACTIN PATCHES DISTAL PROTEIN 1"/>
    <property type="match status" value="1"/>
</dbReference>
<dbReference type="STRING" id="1054147.F4PM61"/>
<protein>
    <submittedName>
        <fullName evidence="2">Sucraseferredoxin-like family protein</fullName>
    </submittedName>
</protein>
<feature type="compositionally biased region" description="Polar residues" evidence="1">
    <location>
        <begin position="95"/>
        <end position="119"/>
    </location>
</feature>
<feature type="compositionally biased region" description="Low complexity" evidence="1">
    <location>
        <begin position="124"/>
        <end position="148"/>
    </location>
</feature>
<dbReference type="Proteomes" id="UP000007797">
    <property type="component" value="Unassembled WGS sequence"/>
</dbReference>
<evidence type="ECO:0000313" key="2">
    <source>
        <dbReference type="EMBL" id="EGG23561.1"/>
    </source>
</evidence>
<dbReference type="SUPFAM" id="SSF52833">
    <property type="entry name" value="Thioredoxin-like"/>
    <property type="match status" value="1"/>
</dbReference>
<dbReference type="GeneID" id="14875290"/>
<reference evidence="3" key="1">
    <citation type="journal article" date="2011" name="Genome Res.">
        <title>Phylogeny-wide analysis of social amoeba genomes highlights ancient origins for complex intercellular communication.</title>
        <authorList>
            <person name="Heidel A.J."/>
            <person name="Lawal H.M."/>
            <person name="Felder M."/>
            <person name="Schilde C."/>
            <person name="Helps N.R."/>
            <person name="Tunggal B."/>
            <person name="Rivero F."/>
            <person name="John U."/>
            <person name="Schleicher M."/>
            <person name="Eichinger L."/>
            <person name="Platzer M."/>
            <person name="Noegel A.A."/>
            <person name="Schaap P."/>
            <person name="Gloeckner G."/>
        </authorList>
    </citation>
    <scope>NUCLEOTIDE SEQUENCE [LARGE SCALE GENOMIC DNA]</scope>
    <source>
        <strain evidence="3">SH3</strain>
    </source>
</reference>
<dbReference type="PANTHER" id="PTHR31902">
    <property type="entry name" value="ACTIN PATCHES DISTAL PROTEIN 1"/>
    <property type="match status" value="1"/>
</dbReference>
<dbReference type="KEGG" id="dfa:DFA_05694"/>
<evidence type="ECO:0000256" key="1">
    <source>
        <dbReference type="SAM" id="MobiDB-lite"/>
    </source>
</evidence>
<dbReference type="Gene3D" id="3.40.30.10">
    <property type="entry name" value="Glutaredoxin"/>
    <property type="match status" value="1"/>
</dbReference>
<keyword evidence="3" id="KW-1185">Reference proteome</keyword>
<evidence type="ECO:0000313" key="3">
    <source>
        <dbReference type="Proteomes" id="UP000007797"/>
    </source>
</evidence>
<dbReference type="EMBL" id="GL883008">
    <property type="protein sequence ID" value="EGG23561.1"/>
    <property type="molecule type" value="Genomic_DNA"/>
</dbReference>
<organism evidence="2 3">
    <name type="scientific">Cavenderia fasciculata</name>
    <name type="common">Slime mold</name>
    <name type="synonym">Dictyostelium fasciculatum</name>
    <dbReference type="NCBI Taxonomy" id="261658"/>
    <lineage>
        <taxon>Eukaryota</taxon>
        <taxon>Amoebozoa</taxon>
        <taxon>Evosea</taxon>
        <taxon>Eumycetozoa</taxon>
        <taxon>Dictyostelia</taxon>
        <taxon>Acytosteliales</taxon>
        <taxon>Cavenderiaceae</taxon>
        <taxon>Cavenderia</taxon>
    </lineage>
</organism>
<dbReference type="RefSeq" id="XP_004361412.1">
    <property type="nucleotide sequence ID" value="XM_004361355.1"/>
</dbReference>